<feature type="binding site" evidence="14">
    <location>
        <position position="195"/>
    </location>
    <ligand>
        <name>Mg(2+)</name>
        <dbReference type="ChEBI" id="CHEBI:18420"/>
        <label>1</label>
    </ligand>
</feature>
<feature type="binding site" evidence="12">
    <location>
        <position position="335"/>
    </location>
    <ligand>
        <name>L-glutamate</name>
        <dbReference type="ChEBI" id="CHEBI:29985"/>
    </ligand>
</feature>
<keyword evidence="10 14" id="KW-0460">Magnesium</keyword>
<keyword evidence="6 19" id="KW-0436">Ligase</keyword>
<dbReference type="InterPro" id="IPR008147">
    <property type="entry name" value="Gln_synt_N"/>
</dbReference>
<feature type="binding site" evidence="14">
    <location>
        <position position="333"/>
    </location>
    <ligand>
        <name>Mg(2+)</name>
        <dbReference type="ChEBI" id="CHEBI:18420"/>
        <label>1</label>
    </ligand>
</feature>
<evidence type="ECO:0000256" key="14">
    <source>
        <dbReference type="PIRSR" id="PIRSR604809-3"/>
    </source>
</evidence>
<comment type="cofactor">
    <cofactor evidence="14">
        <name>Mg(2+)</name>
        <dbReference type="ChEBI" id="CHEBI:18420"/>
    </cofactor>
    <text evidence="14">Binds 2 Mg(2+) ions per subunit.</text>
</comment>
<dbReference type="InterPro" id="IPR027303">
    <property type="entry name" value="Gln_synth_gly_rich_site"/>
</dbReference>
<dbReference type="InterPro" id="IPR027302">
    <property type="entry name" value="Gln_synth_N_conserv_site"/>
</dbReference>
<evidence type="ECO:0000256" key="16">
    <source>
        <dbReference type="PROSITE-ProRule" id="PRU01330"/>
    </source>
</evidence>
<protein>
    <recommendedName>
        <fullName evidence="4 19">Glutamine synthetase</fullName>
        <ecNumber evidence="3 19">6.3.1.2</ecNumber>
    </recommendedName>
</protein>
<feature type="binding site" evidence="13">
    <location>
        <position position="316"/>
    </location>
    <ligand>
        <name>ATP</name>
        <dbReference type="ChEBI" id="CHEBI:30616"/>
    </ligand>
</feature>
<dbReference type="EC" id="6.3.1.2" evidence="3 19"/>
<dbReference type="SMART" id="SM01230">
    <property type="entry name" value="Gln-synt_C"/>
    <property type="match status" value="1"/>
</dbReference>
<evidence type="ECO:0000256" key="10">
    <source>
        <dbReference type="ARBA" id="ARBA00022842"/>
    </source>
</evidence>
<dbReference type="GO" id="GO:0006542">
    <property type="term" value="P:glutamine biosynthetic process"/>
    <property type="evidence" value="ECO:0007669"/>
    <property type="project" value="InterPro"/>
</dbReference>
<gene>
    <name evidence="23" type="primary">glnA</name>
    <name evidence="22" type="ORF">MNAPFPCD_00001</name>
    <name evidence="23" type="ORF">PAACNKLE_00019</name>
</gene>
<evidence type="ECO:0000256" key="6">
    <source>
        <dbReference type="ARBA" id="ARBA00022598"/>
    </source>
</evidence>
<feature type="binding site" evidence="12">
    <location>
        <position position="298"/>
    </location>
    <ligand>
        <name>L-glutamate</name>
        <dbReference type="ChEBI" id="CHEBI:29985"/>
    </ligand>
</feature>
<dbReference type="NCBIfam" id="TIGR00653">
    <property type="entry name" value="GlnA"/>
    <property type="match status" value="1"/>
</dbReference>
<dbReference type="GO" id="GO:0005524">
    <property type="term" value="F:ATP binding"/>
    <property type="evidence" value="ECO:0007669"/>
    <property type="project" value="UniProtKB-KW"/>
</dbReference>
<feature type="binding site" evidence="12">
    <location>
        <position position="316"/>
    </location>
    <ligand>
        <name>L-glutamate</name>
        <dbReference type="ChEBI" id="CHEBI:29985"/>
    </ligand>
</feature>
<evidence type="ECO:0000259" key="21">
    <source>
        <dbReference type="PROSITE" id="PS51987"/>
    </source>
</evidence>
<feature type="binding site" evidence="14">
    <location>
        <position position="244"/>
    </location>
    <ligand>
        <name>Mg(2+)</name>
        <dbReference type="ChEBI" id="CHEBI:18420"/>
        <label>1</label>
    </ligand>
</feature>
<evidence type="ECO:0000256" key="19">
    <source>
        <dbReference type="RuleBase" id="RU004356"/>
    </source>
</evidence>
<evidence type="ECO:0000256" key="8">
    <source>
        <dbReference type="ARBA" id="ARBA00022741"/>
    </source>
</evidence>
<dbReference type="PROSITE" id="PS00181">
    <property type="entry name" value="GLNA_ATP"/>
    <property type="match status" value="1"/>
</dbReference>
<proteinExistence type="inferred from homology"/>
<keyword evidence="15" id="KW-0597">Phosphoprotein</keyword>
<evidence type="ECO:0000313" key="23">
    <source>
        <dbReference type="EMBL" id="QNO46483.1"/>
    </source>
</evidence>
<dbReference type="InterPro" id="IPR036651">
    <property type="entry name" value="Gln_synt_N_sf"/>
</dbReference>
<evidence type="ECO:0000256" key="5">
    <source>
        <dbReference type="ARBA" id="ARBA00022490"/>
    </source>
</evidence>
<dbReference type="EMBL" id="MT631191">
    <property type="protein sequence ID" value="QNO46483.1"/>
    <property type="molecule type" value="Genomic_DNA"/>
</dbReference>
<reference evidence="23" key="1">
    <citation type="submission" date="2020-06" db="EMBL/GenBank/DDBJ databases">
        <title>Unique genomic features of the anaerobic methanotrophic archaea.</title>
        <authorList>
            <person name="Chadwick G.L."/>
            <person name="Skennerton C.T."/>
            <person name="Laso-Perez R."/>
            <person name="Leu A.O."/>
            <person name="Speth D.R."/>
            <person name="Yu H."/>
            <person name="Morgan-Lang C."/>
            <person name="Hatzenpichler R."/>
            <person name="Goudeau D."/>
            <person name="Malmstrom R."/>
            <person name="Brazelton W.J."/>
            <person name="Woyke T."/>
            <person name="Hallam S.J."/>
            <person name="Tyson G.W."/>
            <person name="Wegener G."/>
            <person name="Boetius A."/>
            <person name="Orphan V."/>
        </authorList>
    </citation>
    <scope>NUCLEOTIDE SEQUENCE</scope>
</reference>
<evidence type="ECO:0000256" key="18">
    <source>
        <dbReference type="RuleBase" id="RU000385"/>
    </source>
</evidence>
<keyword evidence="7 14" id="KW-0479">Metal-binding</keyword>
<name>A0A7G9YEP9_9EURY</name>
<evidence type="ECO:0000256" key="12">
    <source>
        <dbReference type="PIRSR" id="PIRSR604809-1"/>
    </source>
</evidence>
<evidence type="ECO:0000256" key="9">
    <source>
        <dbReference type="ARBA" id="ARBA00022840"/>
    </source>
</evidence>
<sequence length="444" mass="49282">MILMTANEDVLGMIADNNIKFIRLQFVDVLGIVKNVAIPAAQMKKALDVGISFDGSSIEGFARIQESDMALKPDPETFRILPWNADGSKIAGIVCEVCLPDGTPFHGCPRYVLTRAIGEAGKMGYVMNTGPELEFFLFEKEDGMPTTTPHDSGGYFDFPPVDLAEDIRRDIVIALEEMDFEIEASHHEVACGQHEIDFKYSDALTTADKVVTFKYVTKTIATNKNLHATFMPKPVFGTTGSGMHINTSLFNKNNENVFFDPDDDHGISDTARYFIGGLLAHIKAVTAITNPLVNSYKRLVSGYEAPVYITWSWANRSSLIRVPAARGSGTRIELRSPDPTCNPYLAFAAILASGLDGIKNKIDPGEPIEENIYEMDFHEITDAGIDTLPTSLSLALDYLESDEVVRSALGEHVYAAFMRVAAAEWEEYRVQVHQWELDRYLQLF</sequence>
<evidence type="ECO:0000256" key="15">
    <source>
        <dbReference type="PIRSR" id="PIRSR604809-50"/>
    </source>
</evidence>
<organism evidence="23">
    <name type="scientific">Candidatus Methanogaster sp. ANME-2c ERB4</name>
    <dbReference type="NCBI Taxonomy" id="2759911"/>
    <lineage>
        <taxon>Archaea</taxon>
        <taxon>Methanobacteriati</taxon>
        <taxon>Methanobacteriota</taxon>
        <taxon>Stenosarchaea group</taxon>
        <taxon>Methanomicrobia</taxon>
        <taxon>Methanosarcinales</taxon>
        <taxon>ANME-2 cluster</taxon>
        <taxon>Candidatus Methanogasteraceae</taxon>
        <taxon>Candidatus Methanogaster</taxon>
    </lineage>
</organism>
<evidence type="ECO:0000256" key="1">
    <source>
        <dbReference type="ARBA" id="ARBA00004496"/>
    </source>
</evidence>
<dbReference type="AlphaFoldDB" id="A0A7G9YEP9"/>
<dbReference type="Gene3D" id="3.10.20.70">
    <property type="entry name" value="Glutamine synthetase, N-terminal domain"/>
    <property type="match status" value="1"/>
</dbReference>
<dbReference type="InterPro" id="IPR014746">
    <property type="entry name" value="Gln_synth/guanido_kin_cat_dom"/>
</dbReference>
<feature type="modified residue" description="O-AMP-tyrosine" evidence="15">
    <location>
        <position position="373"/>
    </location>
</feature>
<evidence type="ECO:0000259" key="20">
    <source>
        <dbReference type="PROSITE" id="PS51986"/>
    </source>
</evidence>
<evidence type="ECO:0000256" key="11">
    <source>
        <dbReference type="ARBA" id="ARBA00049436"/>
    </source>
</evidence>
<feature type="binding site" evidence="12">
    <location>
        <position position="304"/>
    </location>
    <ligand>
        <name>L-glutamate</name>
        <dbReference type="ChEBI" id="CHEBI:29985"/>
    </ligand>
</feature>
<evidence type="ECO:0000256" key="17">
    <source>
        <dbReference type="RuleBase" id="RU000384"/>
    </source>
</evidence>
<dbReference type="InterPro" id="IPR008146">
    <property type="entry name" value="Gln_synth_cat_dom"/>
</dbReference>
<dbReference type="Pfam" id="PF03951">
    <property type="entry name" value="Gln-synt_N"/>
    <property type="match status" value="1"/>
</dbReference>
<accession>A0A7G9YEP9</accession>
<comment type="subcellular location">
    <subcellularLocation>
        <location evidence="1 18">Cytoplasm</location>
    </subcellularLocation>
</comment>
<feature type="binding site" evidence="14">
    <location>
        <position position="132"/>
    </location>
    <ligand>
        <name>Mg(2+)</name>
        <dbReference type="ChEBI" id="CHEBI:18420"/>
        <label>1</label>
    </ligand>
</feature>
<dbReference type="SUPFAM" id="SSF54368">
    <property type="entry name" value="Glutamine synthetase, N-terminal domain"/>
    <property type="match status" value="1"/>
</dbReference>
<dbReference type="SUPFAM" id="SSF55931">
    <property type="entry name" value="Glutamine synthetase/guanido kinase"/>
    <property type="match status" value="1"/>
</dbReference>
<dbReference type="Pfam" id="PF00120">
    <property type="entry name" value="Gln-synt_C"/>
    <property type="match status" value="1"/>
</dbReference>
<dbReference type="Gene3D" id="3.30.590.10">
    <property type="entry name" value="Glutamine synthetase/guanido kinase, catalytic domain"/>
    <property type="match status" value="1"/>
</dbReference>
<evidence type="ECO:0000256" key="2">
    <source>
        <dbReference type="ARBA" id="ARBA00009897"/>
    </source>
</evidence>
<feature type="domain" description="GS catalytic" evidence="21">
    <location>
        <begin position="109"/>
        <end position="444"/>
    </location>
</feature>
<dbReference type="PROSITE" id="PS00180">
    <property type="entry name" value="GLNA_1"/>
    <property type="match status" value="1"/>
</dbReference>
<feature type="binding site" evidence="13">
    <location>
        <begin position="198"/>
        <end position="200"/>
    </location>
    <ligand>
        <name>ATP</name>
        <dbReference type="ChEBI" id="CHEBI:30616"/>
    </ligand>
</feature>
<dbReference type="PROSITE" id="PS51986">
    <property type="entry name" value="GS_BETA_GRASP"/>
    <property type="match status" value="1"/>
</dbReference>
<keyword evidence="9 13" id="KW-0067">ATP-binding</keyword>
<dbReference type="PANTHER" id="PTHR43785">
    <property type="entry name" value="GAMMA-GLUTAMYLPUTRESCINE SYNTHETASE"/>
    <property type="match status" value="1"/>
</dbReference>
<keyword evidence="8 13" id="KW-0547">Nucleotide-binding</keyword>
<evidence type="ECO:0000256" key="13">
    <source>
        <dbReference type="PIRSR" id="PIRSR604809-2"/>
    </source>
</evidence>
<dbReference type="PANTHER" id="PTHR43785:SF12">
    <property type="entry name" value="TYPE-1 GLUTAMINE SYNTHETASE 2"/>
    <property type="match status" value="1"/>
</dbReference>
<evidence type="ECO:0000256" key="7">
    <source>
        <dbReference type="ARBA" id="ARBA00022723"/>
    </source>
</evidence>
<dbReference type="FunFam" id="3.30.590.10:FF:000003">
    <property type="entry name" value="Glutamine synthetase 2"/>
    <property type="match status" value="1"/>
</dbReference>
<keyword evidence="5 18" id="KW-0963">Cytoplasm</keyword>
<dbReference type="GO" id="GO:0005737">
    <property type="term" value="C:cytoplasm"/>
    <property type="evidence" value="ECO:0007669"/>
    <property type="project" value="UniProtKB-SubCell"/>
</dbReference>
<dbReference type="PROSITE" id="PS51987">
    <property type="entry name" value="GS_CATALYTIC"/>
    <property type="match status" value="1"/>
</dbReference>
<feature type="binding site" evidence="13">
    <location>
        <position position="183"/>
    </location>
    <ligand>
        <name>ATP</name>
        <dbReference type="ChEBI" id="CHEBI:30616"/>
    </ligand>
</feature>
<evidence type="ECO:0000256" key="4">
    <source>
        <dbReference type="ARBA" id="ARBA00021364"/>
    </source>
</evidence>
<dbReference type="GO" id="GO:0046872">
    <property type="term" value="F:metal ion binding"/>
    <property type="evidence" value="ECO:0007669"/>
    <property type="project" value="UniProtKB-KW"/>
</dbReference>
<evidence type="ECO:0000256" key="3">
    <source>
        <dbReference type="ARBA" id="ARBA00012937"/>
    </source>
</evidence>
<evidence type="ECO:0000313" key="22">
    <source>
        <dbReference type="EMBL" id="QNO44380.1"/>
    </source>
</evidence>
<feature type="domain" description="GS beta-grasp" evidence="20">
    <location>
        <begin position="17"/>
        <end position="102"/>
    </location>
</feature>
<feature type="binding site" evidence="14">
    <location>
        <position position="188"/>
    </location>
    <ligand>
        <name>Mg(2+)</name>
        <dbReference type="ChEBI" id="CHEBI:18420"/>
        <label>1</label>
    </ligand>
</feature>
<dbReference type="GO" id="GO:0004356">
    <property type="term" value="F:glutamine synthetase activity"/>
    <property type="evidence" value="ECO:0007669"/>
    <property type="project" value="UniProtKB-EC"/>
</dbReference>
<comment type="similarity">
    <text evidence="2 16 17">Belongs to the glutamine synthetase family.</text>
</comment>
<dbReference type="InterPro" id="IPR004809">
    <property type="entry name" value="Gln_synth_I"/>
</dbReference>
<dbReference type="EMBL" id="MT630961">
    <property type="protein sequence ID" value="QNO44380.1"/>
    <property type="molecule type" value="Genomic_DNA"/>
</dbReference>
<comment type="catalytic activity">
    <reaction evidence="11 19">
        <text>L-glutamate + NH4(+) + ATP = L-glutamine + ADP + phosphate + H(+)</text>
        <dbReference type="Rhea" id="RHEA:16169"/>
        <dbReference type="ChEBI" id="CHEBI:15378"/>
        <dbReference type="ChEBI" id="CHEBI:28938"/>
        <dbReference type="ChEBI" id="CHEBI:29985"/>
        <dbReference type="ChEBI" id="CHEBI:30616"/>
        <dbReference type="ChEBI" id="CHEBI:43474"/>
        <dbReference type="ChEBI" id="CHEBI:58359"/>
        <dbReference type="ChEBI" id="CHEBI:456216"/>
        <dbReference type="EC" id="6.3.1.2"/>
    </reaction>
</comment>
<feature type="binding site" evidence="14">
    <location>
        <position position="134"/>
    </location>
    <ligand>
        <name>Mg(2+)</name>
        <dbReference type="ChEBI" id="CHEBI:18420"/>
        <label>1</label>
    </ligand>
</feature>